<evidence type="ECO:0000259" key="6">
    <source>
        <dbReference type="Pfam" id="PF09864"/>
    </source>
</evidence>
<keyword evidence="2" id="KW-0472">Membrane</keyword>
<dbReference type="InterPro" id="IPR036328">
    <property type="entry name" value="MliC_sf"/>
</dbReference>
<accession>A0A8J8CLP1</accession>
<dbReference type="SUPFAM" id="SSF141488">
    <property type="entry name" value="YdhA-like"/>
    <property type="match status" value="1"/>
</dbReference>
<keyword evidence="1 5" id="KW-0732">Signal</keyword>
<evidence type="ECO:0000256" key="1">
    <source>
        <dbReference type="ARBA" id="ARBA00022729"/>
    </source>
</evidence>
<dbReference type="Gene3D" id="2.40.128.200">
    <property type="match status" value="1"/>
</dbReference>
<dbReference type="Pfam" id="PF09864">
    <property type="entry name" value="MliC"/>
    <property type="match status" value="1"/>
</dbReference>
<dbReference type="Proteomes" id="UP000646053">
    <property type="component" value="Unassembled WGS sequence"/>
</dbReference>
<gene>
    <name evidence="7" type="ORF">GS601_03365</name>
</gene>
<reference evidence="7" key="1">
    <citation type="submission" date="2019-12" db="EMBL/GenBank/DDBJ databases">
        <title>High-Quality draft genome sequences of three cyanobacteria isolated from the limestone walls of the Old Cathedral of Coimbra.</title>
        <authorList>
            <person name="Tiago I."/>
            <person name="Soares F."/>
            <person name="Portugal A."/>
        </authorList>
    </citation>
    <scope>NUCLEOTIDE SEQUENCE</scope>
    <source>
        <strain evidence="7">A</strain>
    </source>
</reference>
<name>A0A8J8CLP1_9CYAN</name>
<evidence type="ECO:0000313" key="7">
    <source>
        <dbReference type="EMBL" id="NDJ16337.1"/>
    </source>
</evidence>
<evidence type="ECO:0000313" key="8">
    <source>
        <dbReference type="Proteomes" id="UP000646053"/>
    </source>
</evidence>
<evidence type="ECO:0000256" key="5">
    <source>
        <dbReference type="SAM" id="SignalP"/>
    </source>
</evidence>
<feature type="chain" id="PRO_5035328688" description="C-type lysozyme inhibitor domain-containing protein" evidence="5">
    <location>
        <begin position="30"/>
        <end position="311"/>
    </location>
</feature>
<feature type="domain" description="C-type lysozyme inhibitor" evidence="6">
    <location>
        <begin position="37"/>
        <end position="99"/>
    </location>
</feature>
<dbReference type="Pfam" id="PF09619">
    <property type="entry name" value="YscW"/>
    <property type="match status" value="1"/>
</dbReference>
<proteinExistence type="predicted"/>
<dbReference type="PANTHER" id="PTHR38013">
    <property type="entry name" value="GLYCOPROTEIN/POLYSACCHARIDE METABOLISM"/>
    <property type="match status" value="1"/>
</dbReference>
<dbReference type="AlphaFoldDB" id="A0A8J8CLP1"/>
<dbReference type="InterPro" id="IPR053196">
    <property type="entry name" value="Lipoprotein_YbaY-like"/>
</dbReference>
<protein>
    <recommendedName>
        <fullName evidence="6">C-type lysozyme inhibitor domain-containing protein</fullName>
    </recommendedName>
</protein>
<evidence type="ECO:0000256" key="4">
    <source>
        <dbReference type="ARBA" id="ARBA00023288"/>
    </source>
</evidence>
<evidence type="ECO:0000256" key="2">
    <source>
        <dbReference type="ARBA" id="ARBA00023136"/>
    </source>
</evidence>
<dbReference type="PANTHER" id="PTHR38013:SF1">
    <property type="entry name" value="GLYCOPROTEIN_POLYSACCHARIDE METABOLISM"/>
    <property type="match status" value="1"/>
</dbReference>
<keyword evidence="3" id="KW-0564">Palmitate</keyword>
<feature type="signal peptide" evidence="5">
    <location>
        <begin position="1"/>
        <end position="29"/>
    </location>
</feature>
<keyword evidence="4" id="KW-0449">Lipoprotein</keyword>
<comment type="caution">
    <text evidence="7">The sequence shown here is derived from an EMBL/GenBank/DDBJ whole genome shotgun (WGS) entry which is preliminary data.</text>
</comment>
<dbReference type="RefSeq" id="WP_162421856.1">
    <property type="nucleotide sequence ID" value="NZ_WVIE01000003.1"/>
</dbReference>
<dbReference type="InterPro" id="IPR018660">
    <property type="entry name" value="MliC"/>
</dbReference>
<keyword evidence="8" id="KW-1185">Reference proteome</keyword>
<evidence type="ECO:0000256" key="3">
    <source>
        <dbReference type="ARBA" id="ARBA00023139"/>
    </source>
</evidence>
<dbReference type="InterPro" id="IPR039366">
    <property type="entry name" value="Pilotin"/>
</dbReference>
<dbReference type="EMBL" id="WVIE01000003">
    <property type="protein sequence ID" value="NDJ16337.1"/>
    <property type="molecule type" value="Genomic_DNA"/>
</dbReference>
<sequence>MSTTSQVMNLRTNVLIGLISVLAALPAHAQQQKTYQFQCNGGKNFRATFGAERAIAALDDGKSLLMRQVPAASGTQYKNAGYTLSTKGNEAFITLDTRTIYQSCSTPSEGSSSQPSPNVDLNFQTAQQHVRVYRDGNQAVLSATALSSGDAWLRKIPVRAETTSAGTTYTTLQGENIVQVLQGQDGMAKSFKVGDNAPQPVVATVVSGTVSYLQRIALLPNAEVQVQLQDVGRADAPAVTIAEQTIVAQGKQVPIPFVLPYDPAKIQANGSYAIRAKILVDGQLRWTSTEAYRVITQGNPTSVDVRVNPVN</sequence>
<organism evidence="7 8">
    <name type="scientific">Myxacorys almedinensis A</name>
    <dbReference type="NCBI Taxonomy" id="2690445"/>
    <lineage>
        <taxon>Bacteria</taxon>
        <taxon>Bacillati</taxon>
        <taxon>Cyanobacteriota</taxon>
        <taxon>Cyanophyceae</taxon>
        <taxon>Leptolyngbyales</taxon>
        <taxon>Leptolyngbyaceae</taxon>
        <taxon>Myxacorys</taxon>
        <taxon>Myxacorys almedinensis</taxon>
    </lineage>
</organism>